<comment type="caution">
    <text evidence="1">The sequence shown here is derived from an EMBL/GenBank/DDBJ whole genome shotgun (WGS) entry which is preliminary data.</text>
</comment>
<dbReference type="Proteomes" id="UP001549162">
    <property type="component" value="Unassembled WGS sequence"/>
</dbReference>
<protein>
    <submittedName>
        <fullName evidence="1">Uncharacterized protein</fullName>
    </submittedName>
</protein>
<dbReference type="EMBL" id="JBEPMA010000001">
    <property type="protein sequence ID" value="MET3616626.1"/>
    <property type="molecule type" value="Genomic_DNA"/>
</dbReference>
<evidence type="ECO:0000313" key="2">
    <source>
        <dbReference type="Proteomes" id="UP001549162"/>
    </source>
</evidence>
<proteinExistence type="predicted"/>
<dbReference type="RefSeq" id="WP_354366631.1">
    <property type="nucleotide sequence ID" value="NZ_JBEPMA010000001.1"/>
</dbReference>
<organism evidence="1 2">
    <name type="scientific">Peptoniphilus olsenii</name>
    <dbReference type="NCBI Taxonomy" id="411570"/>
    <lineage>
        <taxon>Bacteria</taxon>
        <taxon>Bacillati</taxon>
        <taxon>Bacillota</taxon>
        <taxon>Tissierellia</taxon>
        <taxon>Tissierellales</taxon>
        <taxon>Peptoniphilaceae</taxon>
        <taxon>Peptoniphilus</taxon>
    </lineage>
</organism>
<evidence type="ECO:0000313" key="1">
    <source>
        <dbReference type="EMBL" id="MET3616626.1"/>
    </source>
</evidence>
<gene>
    <name evidence="1" type="ORF">ABID14_000246</name>
</gene>
<sequence>MSDLNKELAVEVALKVLDKVEIKNGANTTTLKLESIINIIEGVYKTLENLDKE</sequence>
<accession>A0ABV2J780</accession>
<name>A0ABV2J780_9FIRM</name>
<reference evidence="1 2" key="1">
    <citation type="submission" date="2024-06" db="EMBL/GenBank/DDBJ databases">
        <title>Genomic Encyclopedia of Type Strains, Phase IV (KMG-IV): sequencing the most valuable type-strain genomes for metagenomic binning, comparative biology and taxonomic classification.</title>
        <authorList>
            <person name="Goeker M."/>
        </authorList>
    </citation>
    <scope>NUCLEOTIDE SEQUENCE [LARGE SCALE GENOMIC DNA]</scope>
    <source>
        <strain evidence="1 2">DSM 21460</strain>
    </source>
</reference>
<keyword evidence="2" id="KW-1185">Reference proteome</keyword>